<keyword evidence="4" id="KW-1185">Reference proteome</keyword>
<keyword evidence="3" id="KW-0238">DNA-binding</keyword>
<feature type="domain" description="Filamentation induced by cAMP protein Fic-like C-terminal" evidence="2">
    <location>
        <begin position="492"/>
        <end position="548"/>
    </location>
</feature>
<evidence type="ECO:0000313" key="3">
    <source>
        <dbReference type="EMBL" id="SFS79226.1"/>
    </source>
</evidence>
<name>A0A1I6SQM8_9FLAO</name>
<dbReference type="Pfam" id="PF21247">
    <property type="entry name" value="Fic-like_C"/>
    <property type="match status" value="1"/>
</dbReference>
<feature type="domain" description="Schlafen AlbA-2" evidence="1">
    <location>
        <begin position="14"/>
        <end position="127"/>
    </location>
</feature>
<dbReference type="PANTHER" id="PTHR30595">
    <property type="entry name" value="GLPR-RELATED TRANSCRIPTIONAL REPRESSOR"/>
    <property type="match status" value="1"/>
</dbReference>
<organism evidence="3 4">
    <name type="scientific">Lutibacter maritimus</name>
    <dbReference type="NCBI Taxonomy" id="593133"/>
    <lineage>
        <taxon>Bacteria</taxon>
        <taxon>Pseudomonadati</taxon>
        <taxon>Bacteroidota</taxon>
        <taxon>Flavobacteriia</taxon>
        <taxon>Flavobacteriales</taxon>
        <taxon>Flavobacteriaceae</taxon>
        <taxon>Lutibacter</taxon>
    </lineage>
</organism>
<dbReference type="OrthoDB" id="9807907at2"/>
<dbReference type="Pfam" id="PF04326">
    <property type="entry name" value="SLFN_AlbA_2"/>
    <property type="match status" value="1"/>
</dbReference>
<dbReference type="InterPro" id="IPR007421">
    <property type="entry name" value="Schlafen_AlbA_2_dom"/>
</dbReference>
<dbReference type="AlphaFoldDB" id="A0A1I6SQM8"/>
<dbReference type="RefSeq" id="WP_090230214.1">
    <property type="nucleotide sequence ID" value="NZ_FOZP01000010.1"/>
</dbReference>
<accession>A0A1I6SQM8</accession>
<dbReference type="Proteomes" id="UP000199312">
    <property type="component" value="Unassembled WGS sequence"/>
</dbReference>
<dbReference type="PANTHER" id="PTHR30595:SF6">
    <property type="entry name" value="SCHLAFEN ALBA-2 DOMAIN-CONTAINING PROTEIN"/>
    <property type="match status" value="1"/>
</dbReference>
<evidence type="ECO:0000313" key="4">
    <source>
        <dbReference type="Proteomes" id="UP000199312"/>
    </source>
</evidence>
<dbReference type="Gene3D" id="3.30.950.30">
    <property type="entry name" value="Schlafen, AAA domain"/>
    <property type="match status" value="1"/>
</dbReference>
<dbReference type="EMBL" id="FOZP01000010">
    <property type="protein sequence ID" value="SFS79226.1"/>
    <property type="molecule type" value="Genomic_DNA"/>
</dbReference>
<protein>
    <submittedName>
        <fullName evidence="3">Putative DNA-binding domain-containing protein</fullName>
    </submittedName>
</protein>
<dbReference type="Gene3D" id="3.30.565.60">
    <property type="match status" value="1"/>
</dbReference>
<sequence length="559" mass="64283">MKPEELTHILNKGEGTTIEYKIAQGGIPVSLYETVVSFSNTDGGIIVLGSDNDGNIKGIEENDLANFHQVIAANLNNKECVNPPLYLQPITVKHPDGNLIIIRVPASSQLHDHAGKYFFRSDDNDQDITGNQNKISEIYYQKREYFSESTIYPFLSMDDLDPELFQKARAIIKTVNSTHPWLQMNDLDILASASLYRTDYKTGEQGFTLAAALIFGNNKTISNLLPGYKVDALVRVENLDRYDDRLLLRTNLIDTYLQLLDFVKRHLPEKFFTEDGQRKDLRELIFREVIGNVIVHREYTNAHSSELIIYKDQVKVTNPNKALFHGPLDLDQFNPYPKNPNIRKFFTAFGWTDELGSGVRNTKKYLNSYVPGAKPVFIENDTFITQIPLVNITLHKYHNELVELFDFSDEISGYLNEILLQLPLPTDLNEADWETVLLRLVPSWTKNGARLDQLDWPKNQAFTEEAIKMVPSWAQNGAKLFHRKTNYLIRILLLTIEPITLEDLMRRMEYSKRQTFRENYLLPLQEVGFVNMTIPDTPSSPKQKYILTEKGKQFLTARL</sequence>
<reference evidence="4" key="1">
    <citation type="submission" date="2016-10" db="EMBL/GenBank/DDBJ databases">
        <authorList>
            <person name="Varghese N."/>
            <person name="Submissions S."/>
        </authorList>
    </citation>
    <scope>NUCLEOTIDE SEQUENCE [LARGE SCALE GENOMIC DNA]</scope>
    <source>
        <strain evidence="4">DSM 24450</strain>
    </source>
</reference>
<dbReference type="InterPro" id="IPR049514">
    <property type="entry name" value="Fic-like_C"/>
</dbReference>
<evidence type="ECO:0000259" key="2">
    <source>
        <dbReference type="Pfam" id="PF21247"/>
    </source>
</evidence>
<proteinExistence type="predicted"/>
<dbReference type="InterPro" id="IPR038475">
    <property type="entry name" value="RecG_C_sf"/>
</dbReference>
<dbReference type="STRING" id="593133.SAMN04488006_0055"/>
<dbReference type="InterPro" id="IPR038461">
    <property type="entry name" value="Schlafen_AlbA_2_dom_sf"/>
</dbReference>
<gene>
    <name evidence="3" type="ORF">SAMN04488006_0055</name>
</gene>
<dbReference type="GO" id="GO:0003677">
    <property type="term" value="F:DNA binding"/>
    <property type="evidence" value="ECO:0007669"/>
    <property type="project" value="UniProtKB-KW"/>
</dbReference>
<evidence type="ECO:0000259" key="1">
    <source>
        <dbReference type="Pfam" id="PF04326"/>
    </source>
</evidence>